<gene>
    <name evidence="1" type="ORF">OHX15_00505</name>
</gene>
<protein>
    <submittedName>
        <fullName evidence="1">FadR family transcriptional regulator</fullName>
    </submittedName>
</protein>
<dbReference type="EMBL" id="JAOXLN010000001">
    <property type="protein sequence ID" value="MDZ5083859.1"/>
    <property type="molecule type" value="Genomic_DNA"/>
</dbReference>
<organism evidence="1 2">
    <name type="scientific">Mycolicibacterium parafortuitum</name>
    <name type="common">Mycobacterium parafortuitum</name>
    <dbReference type="NCBI Taxonomy" id="39692"/>
    <lineage>
        <taxon>Bacteria</taxon>
        <taxon>Bacillati</taxon>
        <taxon>Actinomycetota</taxon>
        <taxon>Actinomycetes</taxon>
        <taxon>Mycobacteriales</taxon>
        <taxon>Mycobacteriaceae</taxon>
        <taxon>Mycolicibacterium</taxon>
    </lineage>
</organism>
<comment type="caution">
    <text evidence="1">The sequence shown here is derived from an EMBL/GenBank/DDBJ whole genome shotgun (WGS) entry which is preliminary data.</text>
</comment>
<accession>A0ACC6MA88</accession>
<keyword evidence="2" id="KW-1185">Reference proteome</keyword>
<proteinExistence type="predicted"/>
<evidence type="ECO:0000313" key="1">
    <source>
        <dbReference type="EMBL" id="MDZ5083859.1"/>
    </source>
</evidence>
<dbReference type="Proteomes" id="UP001289645">
    <property type="component" value="Unassembled WGS sequence"/>
</dbReference>
<name>A0ACC6MA88_MYCPF</name>
<sequence length="238" mass="25933">MTSSSHFTRLPSRSRADQVRDQLGEAIKKGIYPVGAKLPSERELTEMLGVSRVSVREGMRSLEAVGLVEVRHGHGYFVKATVRRPTIDVMKWLGEHRAEVMDMMLVRGALDELAAGEAARRADEEHRTAMRVAHDAFVAAVGAGERDLDTLANLDIAFHLAIAQASGSPLLVDLLGELHQHLREARSVGFTPAGRLDLSIAEHQTIFDTIISGDVQGARTAAALHIAHVREMLIALQA</sequence>
<reference evidence="1 2" key="1">
    <citation type="journal article" date="2021" name="Chemosphere">
        <title>Bioballs carrying a syntrophic Rhodococcus and Mycolicibacterium consortium for simultaneous sorption and biodegradation of fuel oil in contaminated freshwater.</title>
        <authorList>
            <person name="Naloka K."/>
            <person name="Polrit D."/>
            <person name="Muangchinda C."/>
            <person name="Thoetkiattikul H."/>
            <person name="Pinyakong O."/>
        </authorList>
    </citation>
    <scope>NUCLEOTIDE SEQUENCE [LARGE SCALE GENOMIC DNA]</scope>
    <source>
        <strain evidence="1 2">J101</strain>
    </source>
</reference>
<evidence type="ECO:0000313" key="2">
    <source>
        <dbReference type="Proteomes" id="UP001289645"/>
    </source>
</evidence>